<gene>
    <name evidence="6" type="ORF">PPRIM_AZ9-3.1.T0220342</name>
</gene>
<evidence type="ECO:0000256" key="1">
    <source>
        <dbReference type="ARBA" id="ARBA00022737"/>
    </source>
</evidence>
<dbReference type="SMART" id="SM00028">
    <property type="entry name" value="TPR"/>
    <property type="match status" value="10"/>
</dbReference>
<comment type="caution">
    <text evidence="6">The sequence shown here is derived from an EMBL/GenBank/DDBJ whole genome shotgun (WGS) entry which is preliminary data.</text>
</comment>
<dbReference type="InterPro" id="IPR050498">
    <property type="entry name" value="Ycf3"/>
</dbReference>
<dbReference type="PROSITE" id="PS50005">
    <property type="entry name" value="TPR"/>
    <property type="match status" value="8"/>
</dbReference>
<feature type="repeat" description="TPR" evidence="3">
    <location>
        <begin position="54"/>
        <end position="87"/>
    </location>
</feature>
<name>A0A8S1KKU0_PARPR</name>
<dbReference type="OMA" id="MHAMQEL"/>
<evidence type="ECO:0000256" key="2">
    <source>
        <dbReference type="ARBA" id="ARBA00022803"/>
    </source>
</evidence>
<sequence>MQKPKNLNKSKTEPPINEIALHHLQQSEKLILDNQIDHAQEEINKALKIDPKYAEAYQLRGLIHFKKEEKLKALDDLNQAVYHNPNLVSSFYHRATIYEKNKMLDKALEDCDQAIKIKPDYALAYSKKGSLMRIKGQLDDAIDLYSKAISLDKNCINALLNRALVFKEIHQYEKALKDYNQAIQINNNNPKAYFNRGLLKNLQKGILLKDIGEQQQALQDYDKAIQLNPNNATAFLNRGVLLINMNEQQRALQDYDKAIEINSDYSNAYLNRALLLCDMGQIDRAIQDCNQMIRINKNDSNAYFNRGFLFDQIDQRQQALNDYNKAIEINSMDSRALINRGLLFWRMQEKEKAKKDCNSALEICPSNPLYLTIIGDLHYQDFQYEKVHYYFTQALKNIEGMQLGDQIKWNLSDRNICFIKLKLQILQEIECDIINAKKQISLLPKLSAQDQNQVNEYFERVERIERSVSVIVLPSNETQKPEMQQNMIKQFQEMQQQLKELQKQLQQQNEVINKIQNLDNFQIEFMMEELKKPQNKHQFIYYKSLFWRLYFYMHAMQELSTNLFQVNKDAFVESTSEKVLSLIQKAFKAGSKTLEKLPIIGEAFNIINSALDYGVEYQKEVKFKRRIIRLTNIMKIFAVTPTELEKEVQFAAIELSKFQEPGLKEIPISKFTQFVEKLSLLENSSEQYSSDPYWKIGTADSLIILKYLEENNDMIIVEDQHKKLRQIFIDAILKNKNQISNQMNKSQNKTSKNKEDNDKCNIQ</sequence>
<dbReference type="Pfam" id="PF13181">
    <property type="entry name" value="TPR_8"/>
    <property type="match status" value="3"/>
</dbReference>
<protein>
    <recommendedName>
        <fullName evidence="8">Tetratricopeptide repeat protein</fullName>
    </recommendedName>
</protein>
<dbReference type="Proteomes" id="UP000688137">
    <property type="component" value="Unassembled WGS sequence"/>
</dbReference>
<feature type="repeat" description="TPR" evidence="3">
    <location>
        <begin position="122"/>
        <end position="155"/>
    </location>
</feature>
<dbReference type="Pfam" id="PF13414">
    <property type="entry name" value="TPR_11"/>
    <property type="match status" value="2"/>
</dbReference>
<feature type="repeat" description="TPR" evidence="3">
    <location>
        <begin position="198"/>
        <end position="231"/>
    </location>
</feature>
<evidence type="ECO:0000256" key="5">
    <source>
        <dbReference type="SAM" id="MobiDB-lite"/>
    </source>
</evidence>
<dbReference type="EMBL" id="CAJJDM010000020">
    <property type="protein sequence ID" value="CAD8055001.1"/>
    <property type="molecule type" value="Genomic_DNA"/>
</dbReference>
<feature type="repeat" description="TPR" evidence="3">
    <location>
        <begin position="334"/>
        <end position="367"/>
    </location>
</feature>
<feature type="repeat" description="TPR" evidence="3">
    <location>
        <begin position="156"/>
        <end position="189"/>
    </location>
</feature>
<reference evidence="6" key="1">
    <citation type="submission" date="2021-01" db="EMBL/GenBank/DDBJ databases">
        <authorList>
            <consortium name="Genoscope - CEA"/>
            <person name="William W."/>
        </authorList>
    </citation>
    <scope>NUCLEOTIDE SEQUENCE</scope>
</reference>
<evidence type="ECO:0000313" key="6">
    <source>
        <dbReference type="EMBL" id="CAD8055001.1"/>
    </source>
</evidence>
<evidence type="ECO:0008006" key="8">
    <source>
        <dbReference type="Google" id="ProtNLM"/>
    </source>
</evidence>
<keyword evidence="4" id="KW-0175">Coiled coil</keyword>
<feature type="repeat" description="TPR" evidence="3">
    <location>
        <begin position="88"/>
        <end position="121"/>
    </location>
</feature>
<dbReference type="PANTHER" id="PTHR44858">
    <property type="entry name" value="TETRATRICOPEPTIDE REPEAT PROTEIN 6"/>
    <property type="match status" value="1"/>
</dbReference>
<keyword evidence="7" id="KW-1185">Reference proteome</keyword>
<evidence type="ECO:0000256" key="4">
    <source>
        <dbReference type="SAM" id="Coils"/>
    </source>
</evidence>
<keyword evidence="1" id="KW-0677">Repeat</keyword>
<feature type="repeat" description="TPR" evidence="3">
    <location>
        <begin position="300"/>
        <end position="333"/>
    </location>
</feature>
<dbReference type="Pfam" id="PF00515">
    <property type="entry name" value="TPR_1"/>
    <property type="match status" value="1"/>
</dbReference>
<keyword evidence="2 3" id="KW-0802">TPR repeat</keyword>
<dbReference type="Pfam" id="PF13431">
    <property type="entry name" value="TPR_17"/>
    <property type="match status" value="1"/>
</dbReference>
<proteinExistence type="predicted"/>
<dbReference type="PANTHER" id="PTHR44858:SF1">
    <property type="entry name" value="UDP-N-ACETYLGLUCOSAMINE--PEPTIDE N-ACETYLGLUCOSAMINYLTRANSFERASE SPINDLY-RELATED"/>
    <property type="match status" value="1"/>
</dbReference>
<accession>A0A8S1KKU0</accession>
<dbReference type="InterPro" id="IPR019734">
    <property type="entry name" value="TPR_rpt"/>
</dbReference>
<feature type="compositionally biased region" description="Polar residues" evidence="5">
    <location>
        <begin position="740"/>
        <end position="750"/>
    </location>
</feature>
<feature type="compositionally biased region" description="Basic and acidic residues" evidence="5">
    <location>
        <begin position="752"/>
        <end position="763"/>
    </location>
</feature>
<dbReference type="AlphaFoldDB" id="A0A8S1KKU0"/>
<evidence type="ECO:0000256" key="3">
    <source>
        <dbReference type="PROSITE-ProRule" id="PRU00339"/>
    </source>
</evidence>
<feature type="region of interest" description="Disordered" evidence="5">
    <location>
        <begin position="740"/>
        <end position="763"/>
    </location>
</feature>
<organism evidence="6 7">
    <name type="scientific">Paramecium primaurelia</name>
    <dbReference type="NCBI Taxonomy" id="5886"/>
    <lineage>
        <taxon>Eukaryota</taxon>
        <taxon>Sar</taxon>
        <taxon>Alveolata</taxon>
        <taxon>Ciliophora</taxon>
        <taxon>Intramacronucleata</taxon>
        <taxon>Oligohymenophorea</taxon>
        <taxon>Peniculida</taxon>
        <taxon>Parameciidae</taxon>
        <taxon>Paramecium</taxon>
    </lineage>
</organism>
<dbReference type="PROSITE" id="PS50293">
    <property type="entry name" value="TPR_REGION"/>
    <property type="match status" value="2"/>
</dbReference>
<feature type="coiled-coil region" evidence="4">
    <location>
        <begin position="484"/>
        <end position="518"/>
    </location>
</feature>
<evidence type="ECO:0000313" key="7">
    <source>
        <dbReference type="Proteomes" id="UP000688137"/>
    </source>
</evidence>
<feature type="repeat" description="TPR" evidence="3">
    <location>
        <begin position="232"/>
        <end position="265"/>
    </location>
</feature>